<dbReference type="RefSeq" id="WP_106292463.1">
    <property type="nucleotide sequence ID" value="NZ_PVTH01000003.1"/>
</dbReference>
<dbReference type="InterPro" id="IPR058532">
    <property type="entry name" value="YjbR/MT2646/Rv2570-like"/>
</dbReference>
<proteinExistence type="predicted"/>
<evidence type="ECO:0000313" key="1">
    <source>
        <dbReference type="EMBL" id="PRY53884.1"/>
    </source>
</evidence>
<dbReference type="PANTHER" id="PTHR35145">
    <property type="entry name" value="CYTOPLASMIC PROTEIN-RELATED"/>
    <property type="match status" value="1"/>
</dbReference>
<sequence>MNIEDYREFCLSLKGTTEGFPFGDDTLVVKVKDKVFSLASLEPFSFNVKCDPEKAIELRELYPDVLPGYHMNKRHWNTIQISGAVPDELLRQWIRDSYDLVVGSLPKKTRMDL</sequence>
<comment type="caution">
    <text evidence="1">The sequence shown here is derived from an EMBL/GenBank/DDBJ whole genome shotgun (WGS) entry which is preliminary data.</text>
</comment>
<keyword evidence="1" id="KW-0238">DNA-binding</keyword>
<dbReference type="OrthoDB" id="9789813at2"/>
<dbReference type="Proteomes" id="UP000238034">
    <property type="component" value="Unassembled WGS sequence"/>
</dbReference>
<dbReference type="GO" id="GO:0003677">
    <property type="term" value="F:DNA binding"/>
    <property type="evidence" value="ECO:0007669"/>
    <property type="project" value="UniProtKB-KW"/>
</dbReference>
<dbReference type="InterPro" id="IPR007351">
    <property type="entry name" value="YjbR"/>
</dbReference>
<name>A0A2T0U7J6_9SPHI</name>
<reference evidence="1 2" key="1">
    <citation type="submission" date="2018-03" db="EMBL/GenBank/DDBJ databases">
        <title>Genomic Encyclopedia of Type Strains, Phase III (KMG-III): the genomes of soil and plant-associated and newly described type strains.</title>
        <authorList>
            <person name="Whitman W."/>
        </authorList>
    </citation>
    <scope>NUCLEOTIDE SEQUENCE [LARGE SCALE GENOMIC DNA]</scope>
    <source>
        <strain evidence="1 2">CGMCC 1.9313</strain>
    </source>
</reference>
<protein>
    <submittedName>
        <fullName evidence="1">Putative DNA-binding protein (MmcQ/YjbR family)</fullName>
    </submittedName>
</protein>
<dbReference type="SUPFAM" id="SSF142906">
    <property type="entry name" value="YjbR-like"/>
    <property type="match status" value="1"/>
</dbReference>
<dbReference type="EMBL" id="PVTH01000003">
    <property type="protein sequence ID" value="PRY53884.1"/>
    <property type="molecule type" value="Genomic_DNA"/>
</dbReference>
<keyword evidence="2" id="KW-1185">Reference proteome</keyword>
<dbReference type="Gene3D" id="3.90.1150.30">
    <property type="match status" value="1"/>
</dbReference>
<gene>
    <name evidence="1" type="ORF">B0I27_103357</name>
</gene>
<dbReference type="PANTHER" id="PTHR35145:SF1">
    <property type="entry name" value="CYTOPLASMIC PROTEIN"/>
    <property type="match status" value="1"/>
</dbReference>
<accession>A0A2T0U7J6</accession>
<dbReference type="Pfam" id="PF04237">
    <property type="entry name" value="YjbR"/>
    <property type="match status" value="1"/>
</dbReference>
<dbReference type="AlphaFoldDB" id="A0A2T0U7J6"/>
<dbReference type="InterPro" id="IPR038056">
    <property type="entry name" value="YjbR-like_sf"/>
</dbReference>
<evidence type="ECO:0000313" key="2">
    <source>
        <dbReference type="Proteomes" id="UP000238034"/>
    </source>
</evidence>
<organism evidence="1 2">
    <name type="scientific">Arcticibacter pallidicorallinus</name>
    <dbReference type="NCBI Taxonomy" id="1259464"/>
    <lineage>
        <taxon>Bacteria</taxon>
        <taxon>Pseudomonadati</taxon>
        <taxon>Bacteroidota</taxon>
        <taxon>Sphingobacteriia</taxon>
        <taxon>Sphingobacteriales</taxon>
        <taxon>Sphingobacteriaceae</taxon>
        <taxon>Arcticibacter</taxon>
    </lineage>
</organism>